<sequence>MIRIKASKRNTNKHTEKGMQLLSNSIDEVGVIESISVTKQGTIISGHARKEKFDEKGLVPKEITLAENEYPVIVRNDIEDDTDTYYKAQILANTTAHQNYNIDLEEVEAVAEEYEFELEELGIEIEEKGIDTSEIEREGIKKRTLLEKFIVPPFSILDTRQGYWQDRKRWWLSLGIKSELGRKQGITFNYGAQSTNLYNIKNKLEKENLKVSVKDCINYIKDFGGYLFGDENGSTSIFDPVLCELAYQWFNIPKGKILDPFAGGSVRGIVAAKLGFEYLGNDLREEQMQANRENAKEVLQDNELFPTWTIGDSKNIDKIAKGYEADLIFSCPPYVDLEVYSDDPNDISNMEYRDFLTAYKEIVRKSCEMLKEDRFAVFVVGDVRDKKGFYRNFVSDTIMAFWNCGVILYNEMILVNTFGGLPMRAGKYFNASRKIGKTHQNVLVFYKGDPKKIKDNYPELDLSYIHNEEEYE</sequence>
<dbReference type="InterPro" id="IPR029063">
    <property type="entry name" value="SAM-dependent_MTases_sf"/>
</dbReference>
<reference evidence="2" key="1">
    <citation type="journal article" date="2021" name="Proc. Natl. Acad. Sci. U.S.A.">
        <title>A Catalog of Tens of Thousands of Viruses from Human Metagenomes Reveals Hidden Associations with Chronic Diseases.</title>
        <authorList>
            <person name="Tisza M.J."/>
            <person name="Buck C.B."/>
        </authorList>
    </citation>
    <scope>NUCLEOTIDE SEQUENCE</scope>
    <source>
        <strain evidence="2">Ct6DP12</strain>
    </source>
</reference>
<dbReference type="EMBL" id="BK032559">
    <property type="protein sequence ID" value="DAF47799.1"/>
    <property type="molecule type" value="Genomic_DNA"/>
</dbReference>
<accession>A0A8S5SAV8</accession>
<dbReference type="SUPFAM" id="SSF53335">
    <property type="entry name" value="S-adenosyl-L-methionine-dependent methyltransferases"/>
    <property type="match status" value="1"/>
</dbReference>
<keyword evidence="2" id="KW-0808">Transferase</keyword>
<dbReference type="GO" id="GO:0032259">
    <property type="term" value="P:methylation"/>
    <property type="evidence" value="ECO:0007669"/>
    <property type="project" value="UniProtKB-KW"/>
</dbReference>
<evidence type="ECO:0000256" key="1">
    <source>
        <dbReference type="SAM" id="Coils"/>
    </source>
</evidence>
<protein>
    <submittedName>
        <fullName evidence="2">Modification methylase</fullName>
    </submittedName>
</protein>
<name>A0A8S5SAV8_9CAUD</name>
<organism evidence="2">
    <name type="scientific">Siphoviridae sp. ct6DP12</name>
    <dbReference type="NCBI Taxonomy" id="2827782"/>
    <lineage>
        <taxon>Viruses</taxon>
        <taxon>Duplodnaviria</taxon>
        <taxon>Heunggongvirae</taxon>
        <taxon>Uroviricota</taxon>
        <taxon>Caudoviricetes</taxon>
    </lineage>
</organism>
<dbReference type="Gene3D" id="3.40.50.150">
    <property type="entry name" value="Vaccinia Virus protein VP39"/>
    <property type="match status" value="2"/>
</dbReference>
<evidence type="ECO:0000313" key="2">
    <source>
        <dbReference type="EMBL" id="DAF47799.1"/>
    </source>
</evidence>
<proteinExistence type="predicted"/>
<keyword evidence="1" id="KW-0175">Coiled coil</keyword>
<keyword evidence="2" id="KW-0489">Methyltransferase</keyword>
<feature type="coiled-coil region" evidence="1">
    <location>
        <begin position="97"/>
        <end position="124"/>
    </location>
</feature>
<dbReference type="GO" id="GO:0008168">
    <property type="term" value="F:methyltransferase activity"/>
    <property type="evidence" value="ECO:0007669"/>
    <property type="project" value="UniProtKB-KW"/>
</dbReference>